<evidence type="ECO:0000256" key="4">
    <source>
        <dbReference type="ARBA" id="ARBA00022833"/>
    </source>
</evidence>
<dbReference type="PANTHER" id="PTHR21240:SF29">
    <property type="entry name" value="AMIDOHYDROLASE-RELATED DOMAIN-CONTAINING PROTEIN"/>
    <property type="match status" value="1"/>
</dbReference>
<evidence type="ECO:0000256" key="2">
    <source>
        <dbReference type="ARBA" id="ARBA00022723"/>
    </source>
</evidence>
<dbReference type="GO" id="GO:0005829">
    <property type="term" value="C:cytosol"/>
    <property type="evidence" value="ECO:0007669"/>
    <property type="project" value="TreeGrafter"/>
</dbReference>
<evidence type="ECO:0000256" key="8">
    <source>
        <dbReference type="RuleBase" id="RU366045"/>
    </source>
</evidence>
<dbReference type="EMBL" id="JAIXMP010000004">
    <property type="protein sequence ID" value="KAI9274554.1"/>
    <property type="molecule type" value="Genomic_DNA"/>
</dbReference>
<keyword evidence="11" id="KW-1185">Reference proteome</keyword>
<evidence type="ECO:0000313" key="11">
    <source>
        <dbReference type="Proteomes" id="UP001209540"/>
    </source>
</evidence>
<dbReference type="InterPro" id="IPR032465">
    <property type="entry name" value="ACMSD"/>
</dbReference>
<sequence length="332" mass="36812">MANTTAQFIDTHIHVITKSFLEALDNANGDPSGYAIPTWTVESCLEYMDSINEERAILSVTAPGPSIAGSGAEGRKLARTLNDEIADIVTSNSGRMSFFASTPDWNDVQGTLDELDYIFSTQKIAVGVVVMSSYGDRLLGDSLFESIWKKLNDFKAIVFIHPTSVNISPKFIADHLSQPMFDYPYATSRTAADLLMTGRFNQCPDIDIILSHSGGILPYLAERLCAQLYEGDFNYNGTVVTLEDYKRNLNRFYMDLALGASAPQMEALIVFGATDRLLFGSDFPYASNTWSKRNTAELLNFIKTNSNGRLVDAYKLRNNAINLFKKHSISLD</sequence>
<protein>
    <recommendedName>
        <fullName evidence="7">6-methylsalicylate decarboxylase</fullName>
        <ecNumber evidence="7">4.1.1.52</ecNumber>
    </recommendedName>
</protein>
<evidence type="ECO:0000256" key="6">
    <source>
        <dbReference type="ARBA" id="ARBA00036832"/>
    </source>
</evidence>
<evidence type="ECO:0000259" key="9">
    <source>
        <dbReference type="Pfam" id="PF04909"/>
    </source>
</evidence>
<dbReference type="AlphaFoldDB" id="A0AAD5PHR2"/>
<evidence type="ECO:0000256" key="7">
    <source>
        <dbReference type="ARBA" id="ARBA00038889"/>
    </source>
</evidence>
<dbReference type="PANTHER" id="PTHR21240">
    <property type="entry name" value="2-AMINO-3-CARBOXYLMUCONATE-6-SEMIALDEHYDE DECARBOXYLASE"/>
    <property type="match status" value="1"/>
</dbReference>
<evidence type="ECO:0000256" key="1">
    <source>
        <dbReference type="ARBA" id="ARBA00005871"/>
    </source>
</evidence>
<accession>A0AAD5PHR2</accession>
<dbReference type="SUPFAM" id="SSF51556">
    <property type="entry name" value="Metallo-dependent hydrolases"/>
    <property type="match status" value="1"/>
</dbReference>
<keyword evidence="5 8" id="KW-0456">Lyase</keyword>
<keyword evidence="2" id="KW-0479">Metal-binding</keyword>
<dbReference type="InterPro" id="IPR006680">
    <property type="entry name" value="Amidohydro-rel"/>
</dbReference>
<evidence type="ECO:0000256" key="3">
    <source>
        <dbReference type="ARBA" id="ARBA00022793"/>
    </source>
</evidence>
<dbReference type="EC" id="4.1.1.52" evidence="7"/>
<dbReference type="GO" id="GO:0019748">
    <property type="term" value="P:secondary metabolic process"/>
    <property type="evidence" value="ECO:0007669"/>
    <property type="project" value="TreeGrafter"/>
</dbReference>
<dbReference type="InterPro" id="IPR032466">
    <property type="entry name" value="Metal_Hydrolase"/>
</dbReference>
<dbReference type="GO" id="GO:0046872">
    <property type="term" value="F:metal ion binding"/>
    <property type="evidence" value="ECO:0007669"/>
    <property type="project" value="UniProtKB-KW"/>
</dbReference>
<reference evidence="10" key="2">
    <citation type="submission" date="2023-02" db="EMBL/GenBank/DDBJ databases">
        <authorList>
            <consortium name="DOE Joint Genome Institute"/>
            <person name="Mondo S.J."/>
            <person name="Chang Y."/>
            <person name="Wang Y."/>
            <person name="Ahrendt S."/>
            <person name="Andreopoulos W."/>
            <person name="Barry K."/>
            <person name="Beard J."/>
            <person name="Benny G.L."/>
            <person name="Blankenship S."/>
            <person name="Bonito G."/>
            <person name="Cuomo C."/>
            <person name="Desiro A."/>
            <person name="Gervers K.A."/>
            <person name="Hundley H."/>
            <person name="Kuo A."/>
            <person name="LaButti K."/>
            <person name="Lang B.F."/>
            <person name="Lipzen A."/>
            <person name="O'Donnell K."/>
            <person name="Pangilinan J."/>
            <person name="Reynolds N."/>
            <person name="Sandor L."/>
            <person name="Smith M.W."/>
            <person name="Tsang A."/>
            <person name="Grigoriev I.V."/>
            <person name="Stajich J.E."/>
            <person name="Spatafora J.W."/>
        </authorList>
    </citation>
    <scope>NUCLEOTIDE SEQUENCE</scope>
    <source>
        <strain evidence="10">RSA 2281</strain>
    </source>
</reference>
<comment type="catalytic activity">
    <reaction evidence="6">
        <text>6-methylsalicylate + H(+) = 3-methylphenol + CO2</text>
        <dbReference type="Rhea" id="RHEA:23112"/>
        <dbReference type="ChEBI" id="CHEBI:15378"/>
        <dbReference type="ChEBI" id="CHEBI:16526"/>
        <dbReference type="ChEBI" id="CHEBI:17231"/>
        <dbReference type="ChEBI" id="CHEBI:36658"/>
        <dbReference type="EC" id="4.1.1.52"/>
    </reaction>
    <physiologicalReaction direction="left-to-right" evidence="6">
        <dbReference type="Rhea" id="RHEA:23113"/>
    </physiologicalReaction>
</comment>
<evidence type="ECO:0000313" key="10">
    <source>
        <dbReference type="EMBL" id="KAI9274554.1"/>
    </source>
</evidence>
<feature type="domain" description="Amidohydrolase-related" evidence="9">
    <location>
        <begin position="9"/>
        <end position="296"/>
    </location>
</feature>
<keyword evidence="3 8" id="KW-0210">Decarboxylase</keyword>
<reference evidence="10" key="1">
    <citation type="journal article" date="2022" name="IScience">
        <title>Evolution of zygomycete secretomes and the origins of terrestrial fungal ecologies.</title>
        <authorList>
            <person name="Chang Y."/>
            <person name="Wang Y."/>
            <person name="Mondo S."/>
            <person name="Ahrendt S."/>
            <person name="Andreopoulos W."/>
            <person name="Barry K."/>
            <person name="Beard J."/>
            <person name="Benny G.L."/>
            <person name="Blankenship S."/>
            <person name="Bonito G."/>
            <person name="Cuomo C."/>
            <person name="Desiro A."/>
            <person name="Gervers K.A."/>
            <person name="Hundley H."/>
            <person name="Kuo A."/>
            <person name="LaButti K."/>
            <person name="Lang B.F."/>
            <person name="Lipzen A."/>
            <person name="O'Donnell K."/>
            <person name="Pangilinan J."/>
            <person name="Reynolds N."/>
            <person name="Sandor L."/>
            <person name="Smith M.E."/>
            <person name="Tsang A."/>
            <person name="Grigoriev I.V."/>
            <person name="Stajich J.E."/>
            <person name="Spatafora J.W."/>
        </authorList>
    </citation>
    <scope>NUCLEOTIDE SEQUENCE</scope>
    <source>
        <strain evidence="10">RSA 2281</strain>
    </source>
</reference>
<comment type="caution">
    <text evidence="10">The sequence shown here is derived from an EMBL/GenBank/DDBJ whole genome shotgun (WGS) entry which is preliminary data.</text>
</comment>
<gene>
    <name evidence="10" type="ORF">BDA99DRAFT_497890</name>
</gene>
<dbReference type="Pfam" id="PF04909">
    <property type="entry name" value="Amidohydro_2"/>
    <property type="match status" value="1"/>
</dbReference>
<proteinExistence type="inferred from homology"/>
<organism evidence="10 11">
    <name type="scientific">Phascolomyces articulosus</name>
    <dbReference type="NCBI Taxonomy" id="60185"/>
    <lineage>
        <taxon>Eukaryota</taxon>
        <taxon>Fungi</taxon>
        <taxon>Fungi incertae sedis</taxon>
        <taxon>Mucoromycota</taxon>
        <taxon>Mucoromycotina</taxon>
        <taxon>Mucoromycetes</taxon>
        <taxon>Mucorales</taxon>
        <taxon>Lichtheimiaceae</taxon>
        <taxon>Phascolomyces</taxon>
    </lineage>
</organism>
<dbReference type="GO" id="GO:0047596">
    <property type="term" value="F:6-methylsalicylate decarboxylase activity"/>
    <property type="evidence" value="ECO:0007669"/>
    <property type="project" value="UniProtKB-EC"/>
</dbReference>
<name>A0AAD5PHR2_9FUNG</name>
<dbReference type="Proteomes" id="UP001209540">
    <property type="component" value="Unassembled WGS sequence"/>
</dbReference>
<comment type="similarity">
    <text evidence="1">Belongs to the metallo-dependent hydrolases superfamily. ACMSD family.</text>
</comment>
<evidence type="ECO:0000256" key="5">
    <source>
        <dbReference type="ARBA" id="ARBA00023239"/>
    </source>
</evidence>
<dbReference type="GO" id="GO:0016787">
    <property type="term" value="F:hydrolase activity"/>
    <property type="evidence" value="ECO:0007669"/>
    <property type="project" value="InterPro"/>
</dbReference>
<keyword evidence="4" id="KW-0862">Zinc</keyword>
<dbReference type="Gene3D" id="3.20.20.140">
    <property type="entry name" value="Metal-dependent hydrolases"/>
    <property type="match status" value="1"/>
</dbReference>